<dbReference type="PANTHER" id="PTHR46910:SF3">
    <property type="entry name" value="HALOTOLERANCE PROTEIN 9-RELATED"/>
    <property type="match status" value="1"/>
</dbReference>
<dbReference type="CDD" id="cd00067">
    <property type="entry name" value="GAL4"/>
    <property type="match status" value="1"/>
</dbReference>
<dbReference type="InterPro" id="IPR036864">
    <property type="entry name" value="Zn2-C6_fun-type_DNA-bd_sf"/>
</dbReference>
<name>A0A7R8AJB7_9EURO</name>
<dbReference type="InterPro" id="IPR007219">
    <property type="entry name" value="XnlR_reg_dom"/>
</dbReference>
<keyword evidence="9" id="KW-1185">Reference proteome</keyword>
<dbReference type="Pfam" id="PF04082">
    <property type="entry name" value="Fungal_trans"/>
    <property type="match status" value="1"/>
</dbReference>
<protein>
    <recommendedName>
        <fullName evidence="7">Zn(2)-C6 fungal-type domain-containing protein</fullName>
    </recommendedName>
</protein>
<accession>A0A7R8AJB7</accession>
<dbReference type="Gene3D" id="4.10.240.10">
    <property type="entry name" value="Zn(2)-C6 fungal-type DNA-binding domain"/>
    <property type="match status" value="1"/>
</dbReference>
<evidence type="ECO:0000256" key="3">
    <source>
        <dbReference type="ARBA" id="ARBA00023015"/>
    </source>
</evidence>
<sequence length="261" mass="29789">MQAPRLNKSCDQCRNRKVRCIVSPTPGAACTRCIKRNEVCQFSNLKRRIRVKDPTPKEGSGAEYRPSSDLFIDRLVRNPSESAVFYDEFSILKVHDDRVPSSGLAFFSEKRVDSLVKRLGHTQVRDLIQQIDKSIRTRLLSRPGKDISLYSLASVQPELVIYPEAASHIQRYFEVLHPIYPFLDRQSFEAKASSANLLQVLEEDYAFCALYYAVMALGCQYNGYSSFIPEDSHAWKLFQTALTRLDRILMTAESLPNLQVS</sequence>
<evidence type="ECO:0000256" key="6">
    <source>
        <dbReference type="ARBA" id="ARBA00023242"/>
    </source>
</evidence>
<dbReference type="OrthoDB" id="39175at2759"/>
<dbReference type="GO" id="GO:0005634">
    <property type="term" value="C:nucleus"/>
    <property type="evidence" value="ECO:0007669"/>
    <property type="project" value="UniProtKB-SubCell"/>
</dbReference>
<evidence type="ECO:0000256" key="5">
    <source>
        <dbReference type="ARBA" id="ARBA00023163"/>
    </source>
</evidence>
<keyword evidence="4" id="KW-0238">DNA-binding</keyword>
<keyword evidence="5" id="KW-0804">Transcription</keyword>
<reference evidence="8" key="2">
    <citation type="submission" date="2021-02" db="EMBL/GenBank/DDBJ databases">
        <title>Aspergillus puulaauensis MK2 genome sequence.</title>
        <authorList>
            <person name="Futagami T."/>
            <person name="Mori K."/>
            <person name="Kadooka C."/>
            <person name="Tanaka T."/>
        </authorList>
    </citation>
    <scope>NUCLEOTIDE SEQUENCE</scope>
    <source>
        <strain evidence="8">MK2</strain>
    </source>
</reference>
<evidence type="ECO:0000256" key="4">
    <source>
        <dbReference type="ARBA" id="ARBA00023125"/>
    </source>
</evidence>
<keyword evidence="2" id="KW-0479">Metal-binding</keyword>
<comment type="subcellular location">
    <subcellularLocation>
        <location evidence="1">Nucleus</location>
    </subcellularLocation>
</comment>
<evidence type="ECO:0000256" key="1">
    <source>
        <dbReference type="ARBA" id="ARBA00004123"/>
    </source>
</evidence>
<dbReference type="AlphaFoldDB" id="A0A7R8AJB7"/>
<evidence type="ECO:0000313" key="8">
    <source>
        <dbReference type="EMBL" id="BCS19465.1"/>
    </source>
</evidence>
<dbReference type="GO" id="GO:0006351">
    <property type="term" value="P:DNA-templated transcription"/>
    <property type="evidence" value="ECO:0007669"/>
    <property type="project" value="InterPro"/>
</dbReference>
<dbReference type="Pfam" id="PF00172">
    <property type="entry name" value="Zn_clus"/>
    <property type="match status" value="1"/>
</dbReference>
<dbReference type="InterPro" id="IPR050987">
    <property type="entry name" value="AtrR-like"/>
</dbReference>
<dbReference type="KEGG" id="apuu:APUU_12293S"/>
<reference evidence="8" key="1">
    <citation type="submission" date="2021-01" db="EMBL/GenBank/DDBJ databases">
        <authorList>
            <consortium name="Aspergillus puulaauensis MK2 genome sequencing consortium"/>
            <person name="Kazuki M."/>
            <person name="Futagami T."/>
        </authorList>
    </citation>
    <scope>NUCLEOTIDE SEQUENCE</scope>
    <source>
        <strain evidence="8">MK2</strain>
    </source>
</reference>
<dbReference type="SUPFAM" id="SSF57701">
    <property type="entry name" value="Zn2/Cys6 DNA-binding domain"/>
    <property type="match status" value="1"/>
</dbReference>
<evidence type="ECO:0000256" key="2">
    <source>
        <dbReference type="ARBA" id="ARBA00022723"/>
    </source>
</evidence>
<dbReference type="RefSeq" id="XP_041551659.1">
    <property type="nucleotide sequence ID" value="XM_041698478.1"/>
</dbReference>
<dbReference type="PROSITE" id="PS00463">
    <property type="entry name" value="ZN2_CY6_FUNGAL_1"/>
    <property type="match status" value="1"/>
</dbReference>
<dbReference type="InterPro" id="IPR001138">
    <property type="entry name" value="Zn2Cys6_DnaBD"/>
</dbReference>
<dbReference type="PROSITE" id="PS50048">
    <property type="entry name" value="ZN2_CY6_FUNGAL_2"/>
    <property type="match status" value="1"/>
</dbReference>
<dbReference type="EMBL" id="AP024443">
    <property type="protein sequence ID" value="BCS19465.1"/>
    <property type="molecule type" value="Genomic_DNA"/>
</dbReference>
<proteinExistence type="predicted"/>
<evidence type="ECO:0000313" key="9">
    <source>
        <dbReference type="Proteomes" id="UP000654913"/>
    </source>
</evidence>
<feature type="domain" description="Zn(2)-C6 fungal-type" evidence="7">
    <location>
        <begin position="9"/>
        <end position="42"/>
    </location>
</feature>
<dbReference type="GO" id="GO:0008270">
    <property type="term" value="F:zinc ion binding"/>
    <property type="evidence" value="ECO:0007669"/>
    <property type="project" value="InterPro"/>
</dbReference>
<dbReference type="Proteomes" id="UP000654913">
    <property type="component" value="Chromosome 1"/>
</dbReference>
<dbReference type="GO" id="GO:0000981">
    <property type="term" value="F:DNA-binding transcription factor activity, RNA polymerase II-specific"/>
    <property type="evidence" value="ECO:0007669"/>
    <property type="project" value="InterPro"/>
</dbReference>
<evidence type="ECO:0000259" key="7">
    <source>
        <dbReference type="PROSITE" id="PS50048"/>
    </source>
</evidence>
<keyword evidence="6" id="KW-0539">Nucleus</keyword>
<dbReference type="CDD" id="cd12148">
    <property type="entry name" value="fungal_TF_MHR"/>
    <property type="match status" value="1"/>
</dbReference>
<gene>
    <name evidence="8" type="ORF">APUU_12293S</name>
</gene>
<dbReference type="PANTHER" id="PTHR46910">
    <property type="entry name" value="TRANSCRIPTION FACTOR PDR1"/>
    <property type="match status" value="1"/>
</dbReference>
<keyword evidence="3" id="KW-0805">Transcription regulation</keyword>
<dbReference type="GO" id="GO:0003677">
    <property type="term" value="F:DNA binding"/>
    <property type="evidence" value="ECO:0007669"/>
    <property type="project" value="UniProtKB-KW"/>
</dbReference>
<dbReference type="SMART" id="SM00066">
    <property type="entry name" value="GAL4"/>
    <property type="match status" value="1"/>
</dbReference>
<dbReference type="GeneID" id="64969470"/>
<organism evidence="8 9">
    <name type="scientific">Aspergillus puulaauensis</name>
    <dbReference type="NCBI Taxonomy" id="1220207"/>
    <lineage>
        <taxon>Eukaryota</taxon>
        <taxon>Fungi</taxon>
        <taxon>Dikarya</taxon>
        <taxon>Ascomycota</taxon>
        <taxon>Pezizomycotina</taxon>
        <taxon>Eurotiomycetes</taxon>
        <taxon>Eurotiomycetidae</taxon>
        <taxon>Eurotiales</taxon>
        <taxon>Aspergillaceae</taxon>
        <taxon>Aspergillus</taxon>
    </lineage>
</organism>